<feature type="transmembrane region" description="Helical" evidence="1">
    <location>
        <begin position="122"/>
        <end position="138"/>
    </location>
</feature>
<evidence type="ECO:0000256" key="1">
    <source>
        <dbReference type="SAM" id="Phobius"/>
    </source>
</evidence>
<feature type="transmembrane region" description="Helical" evidence="1">
    <location>
        <begin position="384"/>
        <end position="411"/>
    </location>
</feature>
<dbReference type="STRING" id="1608583.BN1356_02204"/>
<dbReference type="InterPro" id="IPR025291">
    <property type="entry name" value="DUF4153"/>
</dbReference>
<keyword evidence="1" id="KW-0472">Membrane</keyword>
<name>A0A0E4CTK6_9STRE</name>
<dbReference type="RefSeq" id="WP_093651362.1">
    <property type="nucleotide sequence ID" value="NZ_CTEN01000004.1"/>
</dbReference>
<feature type="transmembrane region" description="Helical" evidence="1">
    <location>
        <begin position="298"/>
        <end position="319"/>
    </location>
</feature>
<feature type="transmembrane region" description="Helical" evidence="1">
    <location>
        <begin position="449"/>
        <end position="468"/>
    </location>
</feature>
<sequence length="470" mass="53454">MEMTSQDNQESPLSLDFLPENSSVFSNLKSSQLHCFKLSTILFFITAYFYVLAFFDGQTVYFFPVALSLLALPEFLAQKLQSPFKELEKTGGNRLESRIFLGLTLSQSLALSIWGFHLQLEFFQFLVLHLSFGFYILSRTGWLSQGRLGILIWFDGISAFFILPFRHFLSGLQVLFQKDSSKNQEKQNLTNSRKTKHLLFISISLATAGLLVLFVWSQLRQVSEKFASLTSSFGVFLQNLSTYFYSTINLEQIYIYSILAIPISLYLYGLVIGSLLAKKSHSFTYQLFQKKIQPFRVFPSYTVYIIIGSLCIIYTLFFLTGLSELNTLVSSGTAVSRISAQDASNVAVSGFWQLVQVSLLNFAVLGAFYLLSKEAPWNQKGTRLVTTLLFIFASLLALLAAWKLFGIYIFLYGPTPLRLLSAWFILVLLVWCLLTLIRLYKPIQAIRIGVFYALISFTILSYLYPLLISK</sequence>
<reference evidence="3" key="1">
    <citation type="submission" date="2015-03" db="EMBL/GenBank/DDBJ databases">
        <authorList>
            <person name="Urmite Genomes"/>
        </authorList>
    </citation>
    <scope>NUCLEOTIDE SEQUENCE [LARGE SCALE GENOMIC DNA]</scope>
    <source>
        <strain evidence="3">FF10</strain>
    </source>
</reference>
<gene>
    <name evidence="2" type="ORF">BN1356_02204</name>
</gene>
<dbReference type="Pfam" id="PF13687">
    <property type="entry name" value="DUF4153"/>
    <property type="match status" value="1"/>
</dbReference>
<organism evidence="2 3">
    <name type="scientific">Streptococcus varani</name>
    <dbReference type="NCBI Taxonomy" id="1608583"/>
    <lineage>
        <taxon>Bacteria</taxon>
        <taxon>Bacillati</taxon>
        <taxon>Bacillota</taxon>
        <taxon>Bacilli</taxon>
        <taxon>Lactobacillales</taxon>
        <taxon>Streptococcaceae</taxon>
        <taxon>Streptococcus</taxon>
    </lineage>
</organism>
<dbReference type="EMBL" id="CTEN01000004">
    <property type="protein sequence ID" value="CQR25857.1"/>
    <property type="molecule type" value="Genomic_DNA"/>
</dbReference>
<feature type="transmembrane region" description="Helical" evidence="1">
    <location>
        <begin position="35"/>
        <end position="55"/>
    </location>
</feature>
<feature type="transmembrane region" description="Helical" evidence="1">
    <location>
        <begin position="254"/>
        <end position="277"/>
    </location>
</feature>
<feature type="transmembrane region" description="Helical" evidence="1">
    <location>
        <begin position="150"/>
        <end position="169"/>
    </location>
</feature>
<feature type="transmembrane region" description="Helical" evidence="1">
    <location>
        <begin position="417"/>
        <end position="437"/>
    </location>
</feature>
<dbReference type="OrthoDB" id="2208197at2"/>
<keyword evidence="3" id="KW-1185">Reference proteome</keyword>
<dbReference type="Proteomes" id="UP000198604">
    <property type="component" value="Unassembled WGS sequence"/>
</dbReference>
<dbReference type="AlphaFoldDB" id="A0A0E4CTK6"/>
<keyword evidence="1" id="KW-0812">Transmembrane</keyword>
<feature type="transmembrane region" description="Helical" evidence="1">
    <location>
        <begin position="198"/>
        <end position="219"/>
    </location>
</feature>
<protein>
    <submittedName>
        <fullName evidence="2">Ure cluster protein</fullName>
    </submittedName>
</protein>
<feature type="transmembrane region" description="Helical" evidence="1">
    <location>
        <begin position="351"/>
        <end position="372"/>
    </location>
</feature>
<feature type="transmembrane region" description="Helical" evidence="1">
    <location>
        <begin position="98"/>
        <end position="116"/>
    </location>
</feature>
<accession>A0A0E4CTK6</accession>
<proteinExistence type="predicted"/>
<evidence type="ECO:0000313" key="2">
    <source>
        <dbReference type="EMBL" id="CQR25857.1"/>
    </source>
</evidence>
<evidence type="ECO:0000313" key="3">
    <source>
        <dbReference type="Proteomes" id="UP000198604"/>
    </source>
</evidence>
<keyword evidence="1" id="KW-1133">Transmembrane helix</keyword>